<sequence>MHSTPRKAVIPVAGLGTRFLPATKAMPKEMLPLVDKPVIQYVVEEAVASGLSDILFVTGRDKYALENHFDTSADLESRLEAKGDQEKLDLVQAPTELGNIHYVRQGGAKGLGHAVNAAASFTSDEPFAVLLGDDVVEENSDLLKTMIEVHGKTGANVVALVEVPREEIHKYGCIKPAGPEVDGVIEVSDFVEKPKTELAPSNFAVIGRYILNPGIHELLAKQEPGAGGEIQLTDALAKAAREKIAGGVVGVVFRGERYDAGDKLEFLKATVLLASKRDDLGPGLMSWLKDFVAKSK</sequence>
<gene>
    <name evidence="7" type="ORF">UFOPK1855_00367</name>
</gene>
<name>A0A6J6H9I5_9ZZZZ</name>
<evidence type="ECO:0000259" key="6">
    <source>
        <dbReference type="Pfam" id="PF00483"/>
    </source>
</evidence>
<comment type="catalytic activity">
    <reaction evidence="5">
        <text>alpha-D-glucose 1-phosphate + UTP + H(+) = UDP-alpha-D-glucose + diphosphate</text>
        <dbReference type="Rhea" id="RHEA:19889"/>
        <dbReference type="ChEBI" id="CHEBI:15378"/>
        <dbReference type="ChEBI" id="CHEBI:33019"/>
        <dbReference type="ChEBI" id="CHEBI:46398"/>
        <dbReference type="ChEBI" id="CHEBI:58601"/>
        <dbReference type="ChEBI" id="CHEBI:58885"/>
        <dbReference type="EC" id="2.7.7.9"/>
    </reaction>
</comment>
<accession>A0A6J6H9I5</accession>
<evidence type="ECO:0000256" key="5">
    <source>
        <dbReference type="ARBA" id="ARBA00048128"/>
    </source>
</evidence>
<dbReference type="CDD" id="cd02541">
    <property type="entry name" value="UGPase_prokaryotic"/>
    <property type="match status" value="1"/>
</dbReference>
<feature type="domain" description="Nucleotidyl transferase" evidence="6">
    <location>
        <begin position="7"/>
        <end position="269"/>
    </location>
</feature>
<evidence type="ECO:0000313" key="7">
    <source>
        <dbReference type="EMBL" id="CAB4610251.1"/>
    </source>
</evidence>
<proteinExistence type="inferred from homology"/>
<dbReference type="EMBL" id="CAEZUW010000042">
    <property type="protein sequence ID" value="CAB4610251.1"/>
    <property type="molecule type" value="Genomic_DNA"/>
</dbReference>
<evidence type="ECO:0000256" key="1">
    <source>
        <dbReference type="ARBA" id="ARBA00006890"/>
    </source>
</evidence>
<comment type="similarity">
    <text evidence="1">Belongs to the UDPGP type 2 family.</text>
</comment>
<dbReference type="Gene3D" id="3.90.550.10">
    <property type="entry name" value="Spore Coat Polysaccharide Biosynthesis Protein SpsA, Chain A"/>
    <property type="match status" value="1"/>
</dbReference>
<dbReference type="InterPro" id="IPR005771">
    <property type="entry name" value="GalU_uridylyltTrfase_bac/arc"/>
</dbReference>
<dbReference type="EC" id="2.7.7.9" evidence="2"/>
<evidence type="ECO:0000256" key="4">
    <source>
        <dbReference type="ARBA" id="ARBA00022695"/>
    </source>
</evidence>
<reference evidence="7" key="1">
    <citation type="submission" date="2020-05" db="EMBL/GenBank/DDBJ databases">
        <authorList>
            <person name="Chiriac C."/>
            <person name="Salcher M."/>
            <person name="Ghai R."/>
            <person name="Kavagutti S V."/>
        </authorList>
    </citation>
    <scope>NUCLEOTIDE SEQUENCE</scope>
</reference>
<protein>
    <recommendedName>
        <fullName evidence="2">UTP--glucose-1-phosphate uridylyltransferase</fullName>
        <ecNumber evidence="2">2.7.7.9</ecNumber>
    </recommendedName>
</protein>
<dbReference type="PANTHER" id="PTHR43197">
    <property type="entry name" value="UTP--GLUCOSE-1-PHOSPHATE URIDYLYLTRANSFERASE"/>
    <property type="match status" value="1"/>
</dbReference>
<organism evidence="7">
    <name type="scientific">freshwater metagenome</name>
    <dbReference type="NCBI Taxonomy" id="449393"/>
    <lineage>
        <taxon>unclassified sequences</taxon>
        <taxon>metagenomes</taxon>
        <taxon>ecological metagenomes</taxon>
    </lineage>
</organism>
<dbReference type="AlphaFoldDB" id="A0A6J6H9I5"/>
<evidence type="ECO:0000256" key="2">
    <source>
        <dbReference type="ARBA" id="ARBA00012415"/>
    </source>
</evidence>
<dbReference type="InterPro" id="IPR005835">
    <property type="entry name" value="NTP_transferase_dom"/>
</dbReference>
<dbReference type="SUPFAM" id="SSF53448">
    <property type="entry name" value="Nucleotide-diphospho-sugar transferases"/>
    <property type="match status" value="1"/>
</dbReference>
<keyword evidence="3" id="KW-0808">Transferase</keyword>
<dbReference type="InterPro" id="IPR029044">
    <property type="entry name" value="Nucleotide-diphossugar_trans"/>
</dbReference>
<dbReference type="GO" id="GO:0006011">
    <property type="term" value="P:UDP-alpha-D-glucose metabolic process"/>
    <property type="evidence" value="ECO:0007669"/>
    <property type="project" value="InterPro"/>
</dbReference>
<dbReference type="PANTHER" id="PTHR43197:SF1">
    <property type="entry name" value="UTP--GLUCOSE-1-PHOSPHATE URIDYLYLTRANSFERASE"/>
    <property type="match status" value="1"/>
</dbReference>
<dbReference type="NCBIfam" id="TIGR01099">
    <property type="entry name" value="galU"/>
    <property type="match status" value="1"/>
</dbReference>
<keyword evidence="4" id="KW-0548">Nucleotidyltransferase</keyword>
<dbReference type="Pfam" id="PF00483">
    <property type="entry name" value="NTP_transferase"/>
    <property type="match status" value="1"/>
</dbReference>
<dbReference type="GO" id="GO:0003983">
    <property type="term" value="F:UTP:glucose-1-phosphate uridylyltransferase activity"/>
    <property type="evidence" value="ECO:0007669"/>
    <property type="project" value="UniProtKB-EC"/>
</dbReference>
<evidence type="ECO:0000256" key="3">
    <source>
        <dbReference type="ARBA" id="ARBA00022679"/>
    </source>
</evidence>